<keyword evidence="17" id="KW-1185">Reference proteome</keyword>
<dbReference type="Gene3D" id="3.40.50.300">
    <property type="entry name" value="P-loop containing nucleotide triphosphate hydrolases"/>
    <property type="match status" value="1"/>
</dbReference>
<accession>T1JXU4</accession>
<keyword evidence="8" id="KW-0539">Nucleus</keyword>
<name>T1JXU4_TETUR</name>
<evidence type="ECO:0000256" key="6">
    <source>
        <dbReference type="ARBA" id="ARBA00023015"/>
    </source>
</evidence>
<evidence type="ECO:0000256" key="7">
    <source>
        <dbReference type="ARBA" id="ARBA00023163"/>
    </source>
</evidence>
<evidence type="ECO:0000313" key="16">
    <source>
        <dbReference type="EnsemblMetazoa" id="tetur02g13260.1"/>
    </source>
</evidence>
<dbReference type="Proteomes" id="UP000015104">
    <property type="component" value="Unassembled WGS sequence"/>
</dbReference>
<dbReference type="AlphaFoldDB" id="T1JXU4"/>
<dbReference type="HOGENOM" id="CLU_307649_0_0_1"/>
<dbReference type="GO" id="GO:0016607">
    <property type="term" value="C:nuclear speck"/>
    <property type="evidence" value="ECO:0007669"/>
    <property type="project" value="UniProtKB-SubCell"/>
</dbReference>
<dbReference type="InterPro" id="IPR058903">
    <property type="entry name" value="Spectrin_YLPM1-like"/>
</dbReference>
<dbReference type="EnsemblMetazoa" id="tetur02g13260.1">
    <property type="protein sequence ID" value="tetur02g13260.1"/>
    <property type="gene ID" value="tetur02g13260"/>
</dbReference>
<feature type="domain" description="YLPM1-like spectrin repeat" evidence="15">
    <location>
        <begin position="22"/>
        <end position="99"/>
    </location>
</feature>
<feature type="compositionally biased region" description="Polar residues" evidence="13">
    <location>
        <begin position="349"/>
        <end position="375"/>
    </location>
</feature>
<feature type="compositionally biased region" description="Low complexity" evidence="13">
    <location>
        <begin position="339"/>
        <end position="348"/>
    </location>
</feature>
<evidence type="ECO:0000256" key="10">
    <source>
        <dbReference type="ARBA" id="ARBA00065932"/>
    </source>
</evidence>
<evidence type="ECO:0000256" key="4">
    <source>
        <dbReference type="ARBA" id="ARBA00022499"/>
    </source>
</evidence>
<dbReference type="EMBL" id="CAEY01000835">
    <property type="status" value="NOT_ANNOTATED_CDS"/>
    <property type="molecule type" value="Genomic_DNA"/>
</dbReference>
<feature type="region of interest" description="Disordered" evidence="13">
    <location>
        <begin position="248"/>
        <end position="704"/>
    </location>
</feature>
<reference evidence="16" key="2">
    <citation type="submission" date="2015-06" db="UniProtKB">
        <authorList>
            <consortium name="EnsemblMetazoa"/>
        </authorList>
    </citation>
    <scope>IDENTIFICATION</scope>
</reference>
<feature type="domain" description="KAP NTPase" evidence="14">
    <location>
        <begin position="733"/>
        <end position="841"/>
    </location>
</feature>
<feature type="compositionally biased region" description="Basic and acidic residues" evidence="13">
    <location>
        <begin position="395"/>
        <end position="412"/>
    </location>
</feature>
<feature type="compositionally biased region" description="Polar residues" evidence="13">
    <location>
        <begin position="447"/>
        <end position="462"/>
    </location>
</feature>
<dbReference type="GO" id="GO:0032204">
    <property type="term" value="P:regulation of telomere maintenance"/>
    <property type="evidence" value="ECO:0007669"/>
    <property type="project" value="TreeGrafter"/>
</dbReference>
<keyword evidence="6" id="KW-0805">Transcription regulation</keyword>
<feature type="compositionally biased region" description="Basic and acidic residues" evidence="13">
    <location>
        <begin position="376"/>
        <end position="386"/>
    </location>
</feature>
<dbReference type="SUPFAM" id="SSF52540">
    <property type="entry name" value="P-loop containing nucleoside triphosphate hydrolases"/>
    <property type="match status" value="1"/>
</dbReference>
<keyword evidence="3" id="KW-0678">Repressor</keyword>
<feature type="compositionally biased region" description="Basic and acidic residues" evidence="13">
    <location>
        <begin position="327"/>
        <end position="338"/>
    </location>
</feature>
<comment type="subunit">
    <text evidence="10">Interacts with PPP1CA and NCOA5. Forms a complex with ILF2, ILF3, KHDRBS1, RBMX, NCOA5 and PPP1CA.</text>
</comment>
<feature type="region of interest" description="Disordered" evidence="13">
    <location>
        <begin position="910"/>
        <end position="961"/>
    </location>
</feature>
<dbReference type="InterPro" id="IPR026314">
    <property type="entry name" value="YLP_motif_con_p1"/>
</dbReference>
<dbReference type="eggNOG" id="KOG2400">
    <property type="taxonomic scope" value="Eukaryota"/>
</dbReference>
<evidence type="ECO:0000256" key="1">
    <source>
        <dbReference type="ARBA" id="ARBA00004324"/>
    </source>
</evidence>
<feature type="compositionally biased region" description="Basic and acidic residues" evidence="13">
    <location>
        <begin position="693"/>
        <end position="704"/>
    </location>
</feature>
<sequence>MDSSIGDIDSDPNWVDYLNPTQRQVLEDLKKQQQEFDVHYDEWQKELQTWRAANANHSDPKSYQDYARRWEEWKNKLLSQKNQMERLYKQTLIQLKTQAAKQKEQMNMNMNQHRPMIRQQFTPTSNSQPNFQSHPPMYSQQPYFNQQIAMNSPYFPQQRPFGAIPYQQPRYNQIPQNPMSLPPHLYPGPMPGIMMPPIVQAQANAPVSVFPPLSQQSPAQALPLAGQPNISPWGVAASLPATVVYPHLLTAPPPPPPPPPSSSKSSDPEDSNKSKTGTKASGTSRIDDIVKRASQLIPGLGQYLDEDSSDETLESKKITVDLTGDEESTHSREVRDKQNQSSNKSASSIRNNENNNSKQDSMAKNNNSNSVISSEKTSKTTNDTRHSNKSSLEYASRERSNQRNDALLKDVRSNLMSDSDSEEDVHIEHITDDKQNKPFDLAGVINQMKSIKPANNNNQTSHSSDHDDRNQGQALHQTQQSSHNQQPNPFQFRGRISTEGLTTIIEPVDDKPKQQTSPEANQRHDPNRRRSDGFHHMEGSNISRPRQPYVAKTIDYDHGSPSIGPSLPPPRGPDSPRGINRAPLRSAIPRGPPPRFGPRPFINNRGPPPQIPPFNRVPLTPPNAPHQGPVFGPHPPPRPTFGARPYFNERPRFGPSFPAGPSQGIPRGPALPPRPNFNQMPPSSNSSSQPPHQRSEIPVKQLTYKDEEYFTAPPSRMVSLEELLVPPTRDFRPKSIVIILRGLPGSGKTHLAKLIRDKETENGGSAPRILSIDDYFMVEKEVMVTDENGKKVKSKEFVYEYEEAMEVSYRASLLKAFKKTTDAPYFKFIIVDAVNSWVSHFHEFHAHAASKGFTVYICEIDCKDPEFCSKRNVHNRTLEEIRKLARIWEKTPRDFIQLDTTTFMQNILTEEADNNSSESNSKDKRRLEETEEDDIISKKLASGVNPSRDEVESKAEVMSVI</sequence>
<feature type="compositionally biased region" description="Pro residues" evidence="13">
    <location>
        <begin position="251"/>
        <end position="261"/>
    </location>
</feature>
<keyword evidence="5" id="KW-0832">Ubl conjugation</keyword>
<evidence type="ECO:0000259" key="14">
    <source>
        <dbReference type="Pfam" id="PF07693"/>
    </source>
</evidence>
<keyword evidence="7" id="KW-0804">Transcription</keyword>
<dbReference type="PANTHER" id="PTHR13413:SF0">
    <property type="entry name" value="YLP MOTIF-CONTAINING PROTEIN 1"/>
    <property type="match status" value="1"/>
</dbReference>
<dbReference type="InterPro" id="IPR011646">
    <property type="entry name" value="KAP_P-loop"/>
</dbReference>
<organism evidence="16 17">
    <name type="scientific">Tetranychus urticae</name>
    <name type="common">Two-spotted spider mite</name>
    <dbReference type="NCBI Taxonomy" id="32264"/>
    <lineage>
        <taxon>Eukaryota</taxon>
        <taxon>Metazoa</taxon>
        <taxon>Ecdysozoa</taxon>
        <taxon>Arthropoda</taxon>
        <taxon>Chelicerata</taxon>
        <taxon>Arachnida</taxon>
        <taxon>Acari</taxon>
        <taxon>Acariformes</taxon>
        <taxon>Trombidiformes</taxon>
        <taxon>Prostigmata</taxon>
        <taxon>Eleutherengona</taxon>
        <taxon>Raphignathae</taxon>
        <taxon>Tetranychoidea</taxon>
        <taxon>Tetranychidae</taxon>
        <taxon>Tetranychus</taxon>
    </lineage>
</organism>
<dbReference type="Pfam" id="PF26583">
    <property type="entry name" value="Spectrin_YLPM1"/>
    <property type="match status" value="1"/>
</dbReference>
<dbReference type="STRING" id="32264.T1JXU4"/>
<evidence type="ECO:0000256" key="13">
    <source>
        <dbReference type="SAM" id="MobiDB-lite"/>
    </source>
</evidence>
<evidence type="ECO:0000256" key="8">
    <source>
        <dbReference type="ARBA" id="ARBA00023242"/>
    </source>
</evidence>
<feature type="compositionally biased region" description="Basic and acidic residues" evidence="13">
    <location>
        <begin position="424"/>
        <end position="437"/>
    </location>
</feature>
<reference evidence="17" key="1">
    <citation type="submission" date="2011-08" db="EMBL/GenBank/DDBJ databases">
        <authorList>
            <person name="Rombauts S."/>
        </authorList>
    </citation>
    <scope>NUCLEOTIDE SEQUENCE</scope>
    <source>
        <strain evidence="17">London</strain>
    </source>
</reference>
<evidence type="ECO:0000259" key="15">
    <source>
        <dbReference type="Pfam" id="PF26583"/>
    </source>
</evidence>
<protein>
    <recommendedName>
        <fullName evidence="11">YLP motif-containing protein 1</fullName>
    </recommendedName>
    <alternativeName>
        <fullName evidence="12">Nuclear protein ZAP3</fullName>
    </alternativeName>
</protein>
<comment type="function">
    <text evidence="9">Plays a role in the reduction of telomerase activity during differentiation of embryonic stem cells by binding to the core promoter of TERT and controlling its down-regulation.</text>
</comment>
<dbReference type="Pfam" id="PF07693">
    <property type="entry name" value="KAP_NTPase"/>
    <property type="match status" value="1"/>
</dbReference>
<feature type="compositionally biased region" description="Basic and acidic residues" evidence="13">
    <location>
        <begin position="521"/>
        <end position="538"/>
    </location>
</feature>
<evidence type="ECO:0000256" key="5">
    <source>
        <dbReference type="ARBA" id="ARBA00022843"/>
    </source>
</evidence>
<feature type="compositionally biased region" description="Low complexity" evidence="13">
    <location>
        <begin position="676"/>
        <end position="692"/>
    </location>
</feature>
<evidence type="ECO:0000256" key="12">
    <source>
        <dbReference type="ARBA" id="ARBA00083294"/>
    </source>
</evidence>
<evidence type="ECO:0000256" key="11">
    <source>
        <dbReference type="ARBA" id="ARBA00068971"/>
    </source>
</evidence>
<comment type="subcellular location">
    <subcellularLocation>
        <location evidence="1">Nucleus speckle</location>
    </subcellularLocation>
</comment>
<feature type="compositionally biased region" description="Polar residues" evidence="13">
    <location>
        <begin position="471"/>
        <end position="489"/>
    </location>
</feature>
<keyword evidence="4" id="KW-1017">Isopeptide bond</keyword>
<evidence type="ECO:0000256" key="3">
    <source>
        <dbReference type="ARBA" id="ARBA00022491"/>
    </source>
</evidence>
<evidence type="ECO:0000256" key="9">
    <source>
        <dbReference type="ARBA" id="ARBA00058677"/>
    </source>
</evidence>
<evidence type="ECO:0000313" key="17">
    <source>
        <dbReference type="Proteomes" id="UP000015104"/>
    </source>
</evidence>
<proteinExistence type="predicted"/>
<dbReference type="PANTHER" id="PTHR13413">
    <property type="entry name" value="YLP MOTIF CONTAINING PROTEIN NUCLEAR PROTEIN ZAP"/>
    <property type="match status" value="1"/>
</dbReference>
<keyword evidence="2" id="KW-0488">Methylation</keyword>
<dbReference type="FunFam" id="3.40.50.300:FF:000399">
    <property type="entry name" value="YLP motif containing 1"/>
    <property type="match status" value="1"/>
</dbReference>
<dbReference type="InterPro" id="IPR027417">
    <property type="entry name" value="P-loop_NTPase"/>
</dbReference>
<evidence type="ECO:0000256" key="2">
    <source>
        <dbReference type="ARBA" id="ARBA00022481"/>
    </source>
</evidence>